<dbReference type="AlphaFoldDB" id="A0A348G5N0"/>
<dbReference type="Proteomes" id="UP000266934">
    <property type="component" value="Chromosome"/>
</dbReference>
<reference evidence="1 2" key="1">
    <citation type="submission" date="2018-08" db="EMBL/GenBank/DDBJ databases">
        <title>Complete genome sequencing of Blastochloris tepida GI.</title>
        <authorList>
            <person name="Tsukatani Y."/>
            <person name="Mori H."/>
        </authorList>
    </citation>
    <scope>NUCLEOTIDE SEQUENCE [LARGE SCALE GENOMIC DNA]</scope>
    <source>
        <strain evidence="1 2">GI</strain>
    </source>
</reference>
<dbReference type="EMBL" id="AP018907">
    <property type="protein sequence ID" value="BBF94863.1"/>
    <property type="molecule type" value="Genomic_DNA"/>
</dbReference>
<accession>A0A348G5N0</accession>
<organism evidence="1 2">
    <name type="scientific">Blastochloris tepida</name>
    <dbReference type="NCBI Taxonomy" id="2233851"/>
    <lineage>
        <taxon>Bacteria</taxon>
        <taxon>Pseudomonadati</taxon>
        <taxon>Pseudomonadota</taxon>
        <taxon>Alphaproteobacteria</taxon>
        <taxon>Hyphomicrobiales</taxon>
        <taxon>Blastochloridaceae</taxon>
        <taxon>Blastochloris</taxon>
    </lineage>
</organism>
<sequence>MNRIVRENYPASKLPEDLRGDIEPGASVTVTVVAETRGAPQRFAELRQRLGQGRLSLVDAVERVRKIREGEAF</sequence>
<evidence type="ECO:0000313" key="1">
    <source>
        <dbReference type="EMBL" id="BBF94863.1"/>
    </source>
</evidence>
<evidence type="ECO:0000313" key="2">
    <source>
        <dbReference type="Proteomes" id="UP000266934"/>
    </source>
</evidence>
<proteinExistence type="predicted"/>
<name>A0A348G5N0_9HYPH</name>
<protein>
    <submittedName>
        <fullName evidence="1">Uncharacterized protein</fullName>
    </submittedName>
</protein>
<gene>
    <name evidence="1" type="ORF">BLTE_35480</name>
</gene>
<dbReference type="KEGG" id="blag:BLTE_35480"/>
<dbReference type="OrthoDB" id="7875908at2"/>
<dbReference type="RefSeq" id="WP_126401911.1">
    <property type="nucleotide sequence ID" value="NZ_AP018907.1"/>
</dbReference>
<keyword evidence="2" id="KW-1185">Reference proteome</keyword>